<dbReference type="eggNOG" id="COG1388">
    <property type="taxonomic scope" value="Bacteria"/>
</dbReference>
<evidence type="ECO:0000256" key="1">
    <source>
        <dbReference type="SAM" id="Phobius"/>
    </source>
</evidence>
<protein>
    <recommendedName>
        <fullName evidence="2">LysM domain-containing protein</fullName>
    </recommendedName>
</protein>
<dbReference type="Proteomes" id="UP000008838">
    <property type="component" value="Chromosome"/>
</dbReference>
<dbReference type="Pfam" id="PF01476">
    <property type="entry name" value="LysM"/>
    <property type="match status" value="1"/>
</dbReference>
<keyword evidence="1" id="KW-1133">Transmembrane helix</keyword>
<keyword evidence="1" id="KW-0472">Membrane</keyword>
<proteinExistence type="predicted"/>
<dbReference type="InterPro" id="IPR018392">
    <property type="entry name" value="LysM"/>
</dbReference>
<organism evidence="3 4">
    <name type="scientific">Kocuria rhizophila (strain ATCC 9341 / DSM 348 / NBRC 103217 / DC2201)</name>
    <dbReference type="NCBI Taxonomy" id="378753"/>
    <lineage>
        <taxon>Bacteria</taxon>
        <taxon>Bacillati</taxon>
        <taxon>Actinomycetota</taxon>
        <taxon>Actinomycetes</taxon>
        <taxon>Micrococcales</taxon>
        <taxon>Micrococcaceae</taxon>
        <taxon>Kocuria</taxon>
    </lineage>
</organism>
<gene>
    <name evidence="3" type="ordered locus">KRH_15750</name>
</gene>
<dbReference type="STRING" id="378753.KRH_15750"/>
<dbReference type="SMART" id="SM00257">
    <property type="entry name" value="LysM"/>
    <property type="match status" value="1"/>
</dbReference>
<feature type="domain" description="LysM" evidence="2">
    <location>
        <begin position="72"/>
        <end position="121"/>
    </location>
</feature>
<feature type="transmembrane region" description="Helical" evidence="1">
    <location>
        <begin position="31"/>
        <end position="54"/>
    </location>
</feature>
<dbReference type="KEGG" id="krh:KRH_15750"/>
<sequence>MRGVSAAEARPAGSVDSAAGAVLRLTRRGRFLLIGLPVVTGAAALLVVAAVFLLPPTVHASTDAVGAPVTHSVTVQSRQSLWEIAVAADPQRDPREVMRDIAELNGLTSPDLSAGQVLEVPSR</sequence>
<keyword evidence="4" id="KW-1185">Reference proteome</keyword>
<dbReference type="InterPro" id="IPR036779">
    <property type="entry name" value="LysM_dom_sf"/>
</dbReference>
<accession>B2GKG3</accession>
<evidence type="ECO:0000259" key="2">
    <source>
        <dbReference type="SMART" id="SM00257"/>
    </source>
</evidence>
<evidence type="ECO:0000313" key="4">
    <source>
        <dbReference type="Proteomes" id="UP000008838"/>
    </source>
</evidence>
<name>B2GKG3_KOCRD</name>
<reference evidence="3 4" key="1">
    <citation type="journal article" date="2008" name="J. Bacteriol.">
        <title>Complete genome sequence of the soil actinomycete Kocuria rhizophila.</title>
        <authorList>
            <person name="Takarada H."/>
            <person name="Sekine M."/>
            <person name="Kosugi H."/>
            <person name="Matsuo Y."/>
            <person name="Fujisawa T."/>
            <person name="Omata S."/>
            <person name="Kishi E."/>
            <person name="Shimizu A."/>
            <person name="Tsukatani N."/>
            <person name="Tanikawa S."/>
            <person name="Fujita N."/>
            <person name="Harayama S."/>
        </authorList>
    </citation>
    <scope>NUCLEOTIDE SEQUENCE [LARGE SCALE GENOMIC DNA]</scope>
    <source>
        <strain evidence="4">ATCC 9341 / DSM 348 / NBRC 103217 / DC2201</strain>
    </source>
</reference>
<dbReference type="HOGENOM" id="CLU_136034_2_0_11"/>
<dbReference type="RefSeq" id="WP_012398643.1">
    <property type="nucleotide sequence ID" value="NC_010617.1"/>
</dbReference>
<dbReference type="Gene3D" id="3.10.350.10">
    <property type="entry name" value="LysM domain"/>
    <property type="match status" value="1"/>
</dbReference>
<dbReference type="AlphaFoldDB" id="B2GKG3"/>
<evidence type="ECO:0000313" key="3">
    <source>
        <dbReference type="EMBL" id="BAG29922.1"/>
    </source>
</evidence>
<dbReference type="CDD" id="cd00118">
    <property type="entry name" value="LysM"/>
    <property type="match status" value="1"/>
</dbReference>
<keyword evidence="1" id="KW-0812">Transmembrane</keyword>
<dbReference type="EMBL" id="AP009152">
    <property type="protein sequence ID" value="BAG29922.1"/>
    <property type="molecule type" value="Genomic_DNA"/>
</dbReference>